<dbReference type="EMBL" id="FOJB01000001">
    <property type="protein sequence ID" value="SEV94377.1"/>
    <property type="molecule type" value="Genomic_DNA"/>
</dbReference>
<dbReference type="GO" id="GO:0016780">
    <property type="term" value="F:phosphotransferase activity, for other substituted phosphate groups"/>
    <property type="evidence" value="ECO:0007669"/>
    <property type="project" value="TreeGrafter"/>
</dbReference>
<keyword evidence="6" id="KW-1185">Reference proteome</keyword>
<dbReference type="InterPro" id="IPR003362">
    <property type="entry name" value="Bact_transf"/>
</dbReference>
<keyword evidence="3" id="KW-1133">Transmembrane helix</keyword>
<evidence type="ECO:0000256" key="1">
    <source>
        <dbReference type="ARBA" id="ARBA00006464"/>
    </source>
</evidence>
<protein>
    <submittedName>
        <fullName evidence="5">Sugar transferase involved in LPS biosynthesis (Colanic, teichoic acid)</fullName>
    </submittedName>
</protein>
<evidence type="ECO:0000256" key="3">
    <source>
        <dbReference type="SAM" id="Phobius"/>
    </source>
</evidence>
<organism evidence="5 6">
    <name type="scientific">Aliiroseovarius sediminilitoris</name>
    <dbReference type="NCBI Taxonomy" id="1173584"/>
    <lineage>
        <taxon>Bacteria</taxon>
        <taxon>Pseudomonadati</taxon>
        <taxon>Pseudomonadota</taxon>
        <taxon>Alphaproteobacteria</taxon>
        <taxon>Rhodobacterales</taxon>
        <taxon>Paracoccaceae</taxon>
        <taxon>Aliiroseovarius</taxon>
    </lineage>
</organism>
<keyword evidence="3" id="KW-0472">Membrane</keyword>
<dbReference type="Pfam" id="PF02397">
    <property type="entry name" value="Bac_transf"/>
    <property type="match status" value="1"/>
</dbReference>
<dbReference type="PANTHER" id="PTHR30576">
    <property type="entry name" value="COLANIC BIOSYNTHESIS UDP-GLUCOSE LIPID CARRIER TRANSFERASE"/>
    <property type="match status" value="1"/>
</dbReference>
<evidence type="ECO:0000313" key="6">
    <source>
        <dbReference type="Proteomes" id="UP000199650"/>
    </source>
</evidence>
<gene>
    <name evidence="5" type="ORF">SAMN05444851_0468</name>
</gene>
<comment type="similarity">
    <text evidence="1">Belongs to the bacterial sugar transferase family.</text>
</comment>
<feature type="domain" description="Bacterial sugar transferase" evidence="4">
    <location>
        <begin position="33"/>
        <end position="214"/>
    </location>
</feature>
<dbReference type="STRING" id="1173584.SAMN05444851_0468"/>
<proteinExistence type="inferred from homology"/>
<sequence length="219" mass="24700">MQQYGMTPDQTVDLDPRPTRAAALTPLGFAIGKRVFDVFFCLLLVPILGATSLLLLLLNYAFNPGPLLFMQPRMGRDCTPFIAYKFRTMTPSTQRRRANDPLENERITSLGAALRQSRLDELPQIINVLRGEMSLIGPRPDCYDHAVTFLQDVPGYKERHVVLPGISGFAQTELGYVEGTEATIKKVEADLHYIANRGFRLEAWIFWRTLVTVISRSGR</sequence>
<dbReference type="Proteomes" id="UP000199650">
    <property type="component" value="Unassembled WGS sequence"/>
</dbReference>
<dbReference type="PANTHER" id="PTHR30576:SF0">
    <property type="entry name" value="UNDECAPRENYL-PHOSPHATE N-ACETYLGALACTOSAMINYL 1-PHOSPHATE TRANSFERASE-RELATED"/>
    <property type="match status" value="1"/>
</dbReference>
<reference evidence="5 6" key="1">
    <citation type="submission" date="2016-10" db="EMBL/GenBank/DDBJ databases">
        <authorList>
            <person name="de Groot N.N."/>
        </authorList>
    </citation>
    <scope>NUCLEOTIDE SEQUENCE [LARGE SCALE GENOMIC DNA]</scope>
    <source>
        <strain evidence="5 6">DSM 29439</strain>
    </source>
</reference>
<evidence type="ECO:0000259" key="4">
    <source>
        <dbReference type="Pfam" id="PF02397"/>
    </source>
</evidence>
<dbReference type="AlphaFoldDB" id="A0A1I0N0V0"/>
<keyword evidence="3" id="KW-0812">Transmembrane</keyword>
<evidence type="ECO:0000256" key="2">
    <source>
        <dbReference type="ARBA" id="ARBA00023169"/>
    </source>
</evidence>
<keyword evidence="5" id="KW-0808">Transferase</keyword>
<dbReference type="GO" id="GO:0000271">
    <property type="term" value="P:polysaccharide biosynthetic process"/>
    <property type="evidence" value="ECO:0007669"/>
    <property type="project" value="UniProtKB-KW"/>
</dbReference>
<feature type="transmembrane region" description="Helical" evidence="3">
    <location>
        <begin position="38"/>
        <end position="62"/>
    </location>
</feature>
<evidence type="ECO:0000313" key="5">
    <source>
        <dbReference type="EMBL" id="SEV94377.1"/>
    </source>
</evidence>
<dbReference type="OrthoDB" id="9808602at2"/>
<name>A0A1I0N0V0_9RHOB</name>
<accession>A0A1I0N0V0</accession>
<keyword evidence="2" id="KW-0270">Exopolysaccharide synthesis</keyword>